<organism evidence="6 7">
    <name type="scientific">Stieleria bergensis</name>
    <dbReference type="NCBI Taxonomy" id="2528025"/>
    <lineage>
        <taxon>Bacteria</taxon>
        <taxon>Pseudomonadati</taxon>
        <taxon>Planctomycetota</taxon>
        <taxon>Planctomycetia</taxon>
        <taxon>Pirellulales</taxon>
        <taxon>Pirellulaceae</taxon>
        <taxon>Stieleria</taxon>
    </lineage>
</organism>
<accession>A0A517SNZ3</accession>
<dbReference type="PROSITE" id="PS50043">
    <property type="entry name" value="HTH_LUXR_2"/>
    <property type="match status" value="1"/>
</dbReference>
<dbReference type="Gene3D" id="3.30.450.20">
    <property type="entry name" value="PAS domain"/>
    <property type="match status" value="1"/>
</dbReference>
<dbReference type="InterPro" id="IPR000792">
    <property type="entry name" value="Tscrpt_reg_LuxR_C"/>
</dbReference>
<evidence type="ECO:0000259" key="4">
    <source>
        <dbReference type="PROSITE" id="PS50043"/>
    </source>
</evidence>
<dbReference type="InterPro" id="IPR035965">
    <property type="entry name" value="PAS-like_dom_sf"/>
</dbReference>
<dbReference type="CDD" id="cd00130">
    <property type="entry name" value="PAS"/>
    <property type="match status" value="1"/>
</dbReference>
<dbReference type="InterPro" id="IPR016032">
    <property type="entry name" value="Sig_transdc_resp-reg_C-effctor"/>
</dbReference>
<evidence type="ECO:0000256" key="3">
    <source>
        <dbReference type="ARBA" id="ARBA00023163"/>
    </source>
</evidence>
<dbReference type="PANTHER" id="PTHR44688">
    <property type="entry name" value="DNA-BINDING TRANSCRIPTIONAL ACTIVATOR DEVR_DOSR"/>
    <property type="match status" value="1"/>
</dbReference>
<name>A0A517SNZ3_9BACT</name>
<dbReference type="PANTHER" id="PTHR44688:SF16">
    <property type="entry name" value="DNA-BINDING TRANSCRIPTIONAL ACTIVATOR DEVR_DOSR"/>
    <property type="match status" value="1"/>
</dbReference>
<feature type="domain" description="HTH luxR-type" evidence="4">
    <location>
        <begin position="140"/>
        <end position="205"/>
    </location>
</feature>
<keyword evidence="3" id="KW-0804">Transcription</keyword>
<reference evidence="6 7" key="1">
    <citation type="submission" date="2019-02" db="EMBL/GenBank/DDBJ databases">
        <title>Deep-cultivation of Planctomycetes and their phenomic and genomic characterization uncovers novel biology.</title>
        <authorList>
            <person name="Wiegand S."/>
            <person name="Jogler M."/>
            <person name="Boedeker C."/>
            <person name="Pinto D."/>
            <person name="Vollmers J."/>
            <person name="Rivas-Marin E."/>
            <person name="Kohn T."/>
            <person name="Peeters S.H."/>
            <person name="Heuer A."/>
            <person name="Rast P."/>
            <person name="Oberbeckmann S."/>
            <person name="Bunk B."/>
            <person name="Jeske O."/>
            <person name="Meyerdierks A."/>
            <person name="Storesund J.E."/>
            <person name="Kallscheuer N."/>
            <person name="Luecker S."/>
            <person name="Lage O.M."/>
            <person name="Pohl T."/>
            <person name="Merkel B.J."/>
            <person name="Hornburger P."/>
            <person name="Mueller R.-W."/>
            <person name="Bruemmer F."/>
            <person name="Labrenz M."/>
            <person name="Spormann A.M."/>
            <person name="Op den Camp H."/>
            <person name="Overmann J."/>
            <person name="Amann R."/>
            <person name="Jetten M.S.M."/>
            <person name="Mascher T."/>
            <person name="Medema M.H."/>
            <person name="Devos D.P."/>
            <person name="Kaster A.-K."/>
            <person name="Ovreas L."/>
            <person name="Rohde M."/>
            <person name="Galperin M.Y."/>
            <person name="Jogler C."/>
        </authorList>
    </citation>
    <scope>NUCLEOTIDE SEQUENCE [LARGE SCALE GENOMIC DNA]</scope>
    <source>
        <strain evidence="6 7">SV_7m_r</strain>
    </source>
</reference>
<dbReference type="NCBIfam" id="TIGR00229">
    <property type="entry name" value="sensory_box"/>
    <property type="match status" value="1"/>
</dbReference>
<dbReference type="SMART" id="SM00421">
    <property type="entry name" value="HTH_LUXR"/>
    <property type="match status" value="1"/>
</dbReference>
<dbReference type="SUPFAM" id="SSF46894">
    <property type="entry name" value="C-terminal effector domain of the bipartite response regulators"/>
    <property type="match status" value="1"/>
</dbReference>
<feature type="domain" description="PAS" evidence="5">
    <location>
        <begin position="22"/>
        <end position="53"/>
    </location>
</feature>
<sequence>MLTQHTAYDLPRAADFVAPYFFYATRTSGEVTYVSPSVRSVLGYGPDSVTGSNYRTYLVEGDPLNEDIHECEQTDLSGGGSLHALRSVRNIYGERRILSINTVAVSETPGGPEVRRHHIARDVTDSVKVHRELMSRLQSLEVETRKLTLQERDVAERLLQGMMNRDIARELKVSDRTIERRRASIMKHLNAATTPQLVSKLVEHDLLATLMENNSEGNWQSAKNSAAIAGRRGVQEHMH</sequence>
<evidence type="ECO:0000313" key="6">
    <source>
        <dbReference type="EMBL" id="QDT57843.1"/>
    </source>
</evidence>
<keyword evidence="1" id="KW-0805">Transcription regulation</keyword>
<gene>
    <name evidence="6" type="ORF">SV7mr_03280</name>
</gene>
<evidence type="ECO:0000259" key="5">
    <source>
        <dbReference type="PROSITE" id="PS50112"/>
    </source>
</evidence>
<evidence type="ECO:0000256" key="2">
    <source>
        <dbReference type="ARBA" id="ARBA00023125"/>
    </source>
</evidence>
<evidence type="ECO:0000256" key="1">
    <source>
        <dbReference type="ARBA" id="ARBA00023015"/>
    </source>
</evidence>
<protein>
    <submittedName>
        <fullName evidence="6">Response regulator FixJ</fullName>
    </submittedName>
</protein>
<dbReference type="AlphaFoldDB" id="A0A517SNZ3"/>
<dbReference type="SUPFAM" id="SSF55785">
    <property type="entry name" value="PYP-like sensor domain (PAS domain)"/>
    <property type="match status" value="1"/>
</dbReference>
<dbReference type="Proteomes" id="UP000315003">
    <property type="component" value="Chromosome"/>
</dbReference>
<dbReference type="PROSITE" id="PS50112">
    <property type="entry name" value="PAS"/>
    <property type="match status" value="1"/>
</dbReference>
<proteinExistence type="predicted"/>
<evidence type="ECO:0000313" key="7">
    <source>
        <dbReference type="Proteomes" id="UP000315003"/>
    </source>
</evidence>
<dbReference type="RefSeq" id="WP_419187962.1">
    <property type="nucleotide sequence ID" value="NZ_CP036272.1"/>
</dbReference>
<dbReference type="Pfam" id="PF00196">
    <property type="entry name" value="GerE"/>
    <property type="match status" value="1"/>
</dbReference>
<dbReference type="InterPro" id="IPR036388">
    <property type="entry name" value="WH-like_DNA-bd_sf"/>
</dbReference>
<dbReference type="Gene3D" id="1.10.10.10">
    <property type="entry name" value="Winged helix-like DNA-binding domain superfamily/Winged helix DNA-binding domain"/>
    <property type="match status" value="1"/>
</dbReference>
<keyword evidence="2" id="KW-0238">DNA-binding</keyword>
<dbReference type="Pfam" id="PF00989">
    <property type="entry name" value="PAS"/>
    <property type="match status" value="1"/>
</dbReference>
<dbReference type="InterPro" id="IPR013767">
    <property type="entry name" value="PAS_fold"/>
</dbReference>
<dbReference type="EMBL" id="CP036272">
    <property type="protein sequence ID" value="QDT57843.1"/>
    <property type="molecule type" value="Genomic_DNA"/>
</dbReference>
<keyword evidence="7" id="KW-1185">Reference proteome</keyword>
<dbReference type="GO" id="GO:0003677">
    <property type="term" value="F:DNA binding"/>
    <property type="evidence" value="ECO:0007669"/>
    <property type="project" value="UniProtKB-KW"/>
</dbReference>
<dbReference type="InterPro" id="IPR000014">
    <property type="entry name" value="PAS"/>
</dbReference>
<dbReference type="CDD" id="cd06170">
    <property type="entry name" value="LuxR_C_like"/>
    <property type="match status" value="1"/>
</dbReference>
<dbReference type="GO" id="GO:0006355">
    <property type="term" value="P:regulation of DNA-templated transcription"/>
    <property type="evidence" value="ECO:0007669"/>
    <property type="project" value="InterPro"/>
</dbReference>
<dbReference type="PRINTS" id="PR00038">
    <property type="entry name" value="HTHLUXR"/>
</dbReference>